<dbReference type="EMBL" id="JAYKXN010000003">
    <property type="protein sequence ID" value="KAK7301282.1"/>
    <property type="molecule type" value="Genomic_DNA"/>
</dbReference>
<evidence type="ECO:0000313" key="2">
    <source>
        <dbReference type="EMBL" id="KAK7301282.1"/>
    </source>
</evidence>
<comment type="caution">
    <text evidence="2">The sequence shown here is derived from an EMBL/GenBank/DDBJ whole genome shotgun (WGS) entry which is preliminary data.</text>
</comment>
<accession>A0AAN9JNW1</accession>
<dbReference type="AlphaFoldDB" id="A0AAN9JNW1"/>
<reference evidence="2 3" key="1">
    <citation type="submission" date="2024-01" db="EMBL/GenBank/DDBJ databases">
        <title>The genomes of 5 underutilized Papilionoideae crops provide insights into root nodulation and disease resistance.</title>
        <authorList>
            <person name="Yuan L."/>
        </authorList>
    </citation>
    <scope>NUCLEOTIDE SEQUENCE [LARGE SCALE GENOMIC DNA]</scope>
    <source>
        <strain evidence="2">LY-2023</strain>
        <tissue evidence="2">Leaf</tissue>
    </source>
</reference>
<feature type="region of interest" description="Disordered" evidence="1">
    <location>
        <begin position="59"/>
        <end position="130"/>
    </location>
</feature>
<gene>
    <name evidence="2" type="ORF">RJT34_12143</name>
</gene>
<proteinExistence type="predicted"/>
<feature type="region of interest" description="Disordered" evidence="1">
    <location>
        <begin position="1"/>
        <end position="20"/>
    </location>
</feature>
<dbReference type="Proteomes" id="UP001359559">
    <property type="component" value="Unassembled WGS sequence"/>
</dbReference>
<protein>
    <submittedName>
        <fullName evidence="2">Uncharacterized protein</fullName>
    </submittedName>
</protein>
<evidence type="ECO:0000313" key="3">
    <source>
        <dbReference type="Proteomes" id="UP001359559"/>
    </source>
</evidence>
<sequence>MVAGLKEKRENAEHTVVTGRRKERAAVVAGLKEKIENAEHTVVTDRRRCSVVTGHWLSEKMQSRQCREKSTDRRREQSSRLVGEEKTARELVGEENRAHGEERTARGEERTARGEERTVRSEDSEERTGDEAVVVVRWSRWSGGQGWRRTVRVGHDESERSE</sequence>
<keyword evidence="3" id="KW-1185">Reference proteome</keyword>
<feature type="compositionally biased region" description="Basic and acidic residues" evidence="1">
    <location>
        <begin position="1"/>
        <end position="13"/>
    </location>
</feature>
<name>A0AAN9JNW1_CLITE</name>
<organism evidence="2 3">
    <name type="scientific">Clitoria ternatea</name>
    <name type="common">Butterfly pea</name>
    <dbReference type="NCBI Taxonomy" id="43366"/>
    <lineage>
        <taxon>Eukaryota</taxon>
        <taxon>Viridiplantae</taxon>
        <taxon>Streptophyta</taxon>
        <taxon>Embryophyta</taxon>
        <taxon>Tracheophyta</taxon>
        <taxon>Spermatophyta</taxon>
        <taxon>Magnoliopsida</taxon>
        <taxon>eudicotyledons</taxon>
        <taxon>Gunneridae</taxon>
        <taxon>Pentapetalae</taxon>
        <taxon>rosids</taxon>
        <taxon>fabids</taxon>
        <taxon>Fabales</taxon>
        <taxon>Fabaceae</taxon>
        <taxon>Papilionoideae</taxon>
        <taxon>50 kb inversion clade</taxon>
        <taxon>NPAAA clade</taxon>
        <taxon>indigoferoid/millettioid clade</taxon>
        <taxon>Phaseoleae</taxon>
        <taxon>Clitoria</taxon>
    </lineage>
</organism>
<evidence type="ECO:0000256" key="1">
    <source>
        <dbReference type="SAM" id="MobiDB-lite"/>
    </source>
</evidence>